<dbReference type="GO" id="GO:0008239">
    <property type="term" value="F:dipeptidyl-peptidase activity"/>
    <property type="evidence" value="ECO:0007669"/>
    <property type="project" value="TreeGrafter"/>
</dbReference>
<feature type="domain" description="Dipeptidylpeptidase IV N-terminal" evidence="1">
    <location>
        <begin position="116"/>
        <end position="178"/>
    </location>
</feature>
<reference evidence="2 3" key="1">
    <citation type="submission" date="2022-12" db="EMBL/GenBank/DDBJ databases">
        <title>Chromosome-scale assembly of the Ensete ventricosum genome.</title>
        <authorList>
            <person name="Dussert Y."/>
            <person name="Stocks J."/>
            <person name="Wendawek A."/>
            <person name="Woldeyes F."/>
            <person name="Nichols R.A."/>
            <person name="Borrell J.S."/>
        </authorList>
    </citation>
    <scope>NUCLEOTIDE SEQUENCE [LARGE SCALE GENOMIC DNA]</scope>
    <source>
        <strain evidence="3">cv. Maze</strain>
        <tissue evidence="2">Seeds</tissue>
    </source>
</reference>
<evidence type="ECO:0000259" key="1">
    <source>
        <dbReference type="Pfam" id="PF00930"/>
    </source>
</evidence>
<evidence type="ECO:0000313" key="2">
    <source>
        <dbReference type="EMBL" id="KAJ8476571.1"/>
    </source>
</evidence>
<comment type="caution">
    <text evidence="2">The sequence shown here is derived from an EMBL/GenBank/DDBJ whole genome shotgun (WGS) entry which is preliminary data.</text>
</comment>
<dbReference type="PANTHER" id="PTHR11731">
    <property type="entry name" value="PROTEASE FAMILY S9B,C DIPEPTIDYL-PEPTIDASE IV-RELATED"/>
    <property type="match status" value="1"/>
</dbReference>
<dbReference type="EMBL" id="JAQQAF010000006">
    <property type="protein sequence ID" value="KAJ8476571.1"/>
    <property type="molecule type" value="Genomic_DNA"/>
</dbReference>
<protein>
    <recommendedName>
        <fullName evidence="1">Dipeptidylpeptidase IV N-terminal domain-containing protein</fullName>
    </recommendedName>
</protein>
<accession>A0AAV8P9Q9</accession>
<keyword evidence="3" id="KW-1185">Reference proteome</keyword>
<dbReference type="GO" id="GO:0006508">
    <property type="term" value="P:proteolysis"/>
    <property type="evidence" value="ECO:0007669"/>
    <property type="project" value="InterPro"/>
</dbReference>
<dbReference type="SUPFAM" id="SSF82171">
    <property type="entry name" value="DPP6 N-terminal domain-like"/>
    <property type="match status" value="1"/>
</dbReference>
<dbReference type="Proteomes" id="UP001222027">
    <property type="component" value="Unassembled WGS sequence"/>
</dbReference>
<organism evidence="2 3">
    <name type="scientific">Ensete ventricosum</name>
    <name type="common">Abyssinian banana</name>
    <name type="synonym">Musa ensete</name>
    <dbReference type="NCBI Taxonomy" id="4639"/>
    <lineage>
        <taxon>Eukaryota</taxon>
        <taxon>Viridiplantae</taxon>
        <taxon>Streptophyta</taxon>
        <taxon>Embryophyta</taxon>
        <taxon>Tracheophyta</taxon>
        <taxon>Spermatophyta</taxon>
        <taxon>Magnoliopsida</taxon>
        <taxon>Liliopsida</taxon>
        <taxon>Zingiberales</taxon>
        <taxon>Musaceae</taxon>
        <taxon>Ensete</taxon>
    </lineage>
</organism>
<name>A0AAV8P9Q9_ENSVE</name>
<dbReference type="AlphaFoldDB" id="A0AAV8P9Q9"/>
<sequence length="185" mass="20041">MPSRVAAGDGIRLDIFGSTEEICGSEPELKLPSCAGSPIIDPHLSPDRIMLAYVKDDELHVLSLSQGKPKQLTFCCKNKWKVSDGCDLFSVSRLMALLNTLCRKRWIGRPDSGDAQEDHAYPSAGAANVKARLGVVPVAGGEVTWMDIIRGADDEVGGDAEYLARVNWTPDNSLTAQFLIDTIPN</sequence>
<proteinExistence type="predicted"/>
<evidence type="ECO:0000313" key="3">
    <source>
        <dbReference type="Proteomes" id="UP001222027"/>
    </source>
</evidence>
<dbReference type="InterPro" id="IPR002469">
    <property type="entry name" value="Peptidase_S9B_N"/>
</dbReference>
<dbReference type="InterPro" id="IPR050278">
    <property type="entry name" value="Serine_Prot_S9B/DPPIV"/>
</dbReference>
<dbReference type="Gene3D" id="2.140.10.30">
    <property type="entry name" value="Dipeptidylpeptidase IV, N-terminal domain"/>
    <property type="match status" value="2"/>
</dbReference>
<dbReference type="Pfam" id="PF00930">
    <property type="entry name" value="DPPIV_N"/>
    <property type="match status" value="1"/>
</dbReference>
<gene>
    <name evidence="2" type="ORF">OPV22_020298</name>
</gene>
<dbReference type="PANTHER" id="PTHR11731:SF193">
    <property type="entry name" value="DIPEPTIDYL PEPTIDASE 9"/>
    <property type="match status" value="1"/>
</dbReference>